<dbReference type="InterPro" id="IPR029063">
    <property type="entry name" value="SAM-dependent_MTases_sf"/>
</dbReference>
<evidence type="ECO:0000256" key="2">
    <source>
        <dbReference type="ARBA" id="ARBA00022679"/>
    </source>
</evidence>
<accession>X1S5I1</accession>
<reference evidence="4" key="1">
    <citation type="journal article" date="2014" name="Front. Microbiol.">
        <title>High frequency of phylogenetically diverse reductive dehalogenase-homologous genes in deep subseafloor sedimentary metagenomes.</title>
        <authorList>
            <person name="Kawai M."/>
            <person name="Futagami T."/>
            <person name="Toyoda A."/>
            <person name="Takaki Y."/>
            <person name="Nishi S."/>
            <person name="Hori S."/>
            <person name="Arai W."/>
            <person name="Tsubouchi T."/>
            <person name="Morono Y."/>
            <person name="Uchiyama I."/>
            <person name="Ito T."/>
            <person name="Fujiyama A."/>
            <person name="Inagaki F."/>
            <person name="Takami H."/>
        </authorList>
    </citation>
    <scope>NUCLEOTIDE SEQUENCE</scope>
    <source>
        <strain evidence="4">Expedition CK06-06</strain>
    </source>
</reference>
<protein>
    <recommendedName>
        <fullName evidence="3">DNA methylase N-4/N-6 domain-containing protein</fullName>
    </recommendedName>
</protein>
<dbReference type="GO" id="GO:0003677">
    <property type="term" value="F:DNA binding"/>
    <property type="evidence" value="ECO:0007669"/>
    <property type="project" value="InterPro"/>
</dbReference>
<evidence type="ECO:0000259" key="3">
    <source>
        <dbReference type="Pfam" id="PF01555"/>
    </source>
</evidence>
<keyword evidence="2" id="KW-0808">Transferase</keyword>
<dbReference type="Pfam" id="PF01555">
    <property type="entry name" value="N6_N4_Mtase"/>
    <property type="match status" value="1"/>
</dbReference>
<feature type="non-terminal residue" evidence="4">
    <location>
        <position position="267"/>
    </location>
</feature>
<proteinExistence type="predicted"/>
<feature type="domain" description="DNA methylase N-4/N-6" evidence="3">
    <location>
        <begin position="1"/>
        <end position="265"/>
    </location>
</feature>
<sequence length="267" mass="30881">LKKEGSLWLNIGDTYGGSCQGGGDTGLSKERHRKELLTYTNKPQRKLMPKCLLMIPERLAWSLIQNGWILRNKIIWYKPNSMPSSVKDRLSNRWEGLFLFVKSSKPVYWTNRKTGKLVTKQPLGTKGIEEIDWEWRNIEGSWQRPNRDEIFKIPSRQKSTYATAKLKKVSLWTAHDYYFDLDAVREAYTDSTHERMKYPINKIPRAWTDEKATPMSGGKTPNFNISDVGKNPGDVFEINTQPFPKAHFAVFPEKLCEKPIKVGCPEQ</sequence>
<comment type="caution">
    <text evidence="4">The sequence shown here is derived from an EMBL/GenBank/DDBJ whole genome shotgun (WGS) entry which is preliminary data.</text>
</comment>
<evidence type="ECO:0000313" key="4">
    <source>
        <dbReference type="EMBL" id="GAI88302.1"/>
    </source>
</evidence>
<dbReference type="Gene3D" id="3.40.50.150">
    <property type="entry name" value="Vaccinia Virus protein VP39"/>
    <property type="match status" value="1"/>
</dbReference>
<feature type="non-terminal residue" evidence="4">
    <location>
        <position position="1"/>
    </location>
</feature>
<evidence type="ECO:0000256" key="1">
    <source>
        <dbReference type="ARBA" id="ARBA00022603"/>
    </source>
</evidence>
<dbReference type="GO" id="GO:0008170">
    <property type="term" value="F:N-methyltransferase activity"/>
    <property type="evidence" value="ECO:0007669"/>
    <property type="project" value="InterPro"/>
</dbReference>
<dbReference type="GO" id="GO:0032259">
    <property type="term" value="P:methylation"/>
    <property type="evidence" value="ECO:0007669"/>
    <property type="project" value="UniProtKB-KW"/>
</dbReference>
<name>X1S5I1_9ZZZZ</name>
<keyword evidence="1" id="KW-0489">Methyltransferase</keyword>
<dbReference type="SUPFAM" id="SSF53335">
    <property type="entry name" value="S-adenosyl-L-methionine-dependent methyltransferases"/>
    <property type="match status" value="1"/>
</dbReference>
<organism evidence="4">
    <name type="scientific">marine sediment metagenome</name>
    <dbReference type="NCBI Taxonomy" id="412755"/>
    <lineage>
        <taxon>unclassified sequences</taxon>
        <taxon>metagenomes</taxon>
        <taxon>ecological metagenomes</taxon>
    </lineage>
</organism>
<dbReference type="InterPro" id="IPR002941">
    <property type="entry name" value="DNA_methylase_N4/N6"/>
</dbReference>
<dbReference type="EMBL" id="BARW01022663">
    <property type="protein sequence ID" value="GAI88302.1"/>
    <property type="molecule type" value="Genomic_DNA"/>
</dbReference>
<gene>
    <name evidence="4" type="ORF">S12H4_37755</name>
</gene>
<dbReference type="AlphaFoldDB" id="X1S5I1"/>